<dbReference type="AlphaFoldDB" id="A0A218W8B1"/>
<feature type="region of interest" description="Disordered" evidence="1">
    <location>
        <begin position="1"/>
        <end position="86"/>
    </location>
</feature>
<name>A0A218W8B1_PUNGR</name>
<dbReference type="EMBL" id="MTKT01004994">
    <property type="protein sequence ID" value="OWM68431.1"/>
    <property type="molecule type" value="Genomic_DNA"/>
</dbReference>
<evidence type="ECO:0000313" key="3">
    <source>
        <dbReference type="Proteomes" id="UP000197138"/>
    </source>
</evidence>
<comment type="caution">
    <text evidence="2">The sequence shown here is derived from an EMBL/GenBank/DDBJ whole genome shotgun (WGS) entry which is preliminary data.</text>
</comment>
<dbReference type="Proteomes" id="UP000197138">
    <property type="component" value="Unassembled WGS sequence"/>
</dbReference>
<accession>A0A218W8B1</accession>
<evidence type="ECO:0000313" key="2">
    <source>
        <dbReference type="EMBL" id="OWM68431.1"/>
    </source>
</evidence>
<feature type="compositionally biased region" description="Polar residues" evidence="1">
    <location>
        <begin position="30"/>
        <end position="58"/>
    </location>
</feature>
<evidence type="ECO:0000256" key="1">
    <source>
        <dbReference type="SAM" id="MobiDB-lite"/>
    </source>
</evidence>
<protein>
    <submittedName>
        <fullName evidence="2">Uncharacterized protein</fullName>
    </submittedName>
</protein>
<sequence length="86" mass="9149">MCGFTPTRELLSGLSPYTSTGKGPKEVVSPTINTPFWSTGLSESTNSNRGHSPTSMSKEGSAEPEPLFTVGSAMPTKWLLEQGTKD</sequence>
<proteinExistence type="predicted"/>
<gene>
    <name evidence="2" type="ORF">CDL15_Pgr026975</name>
</gene>
<organism evidence="2 3">
    <name type="scientific">Punica granatum</name>
    <name type="common">Pomegranate</name>
    <dbReference type="NCBI Taxonomy" id="22663"/>
    <lineage>
        <taxon>Eukaryota</taxon>
        <taxon>Viridiplantae</taxon>
        <taxon>Streptophyta</taxon>
        <taxon>Embryophyta</taxon>
        <taxon>Tracheophyta</taxon>
        <taxon>Spermatophyta</taxon>
        <taxon>Magnoliopsida</taxon>
        <taxon>eudicotyledons</taxon>
        <taxon>Gunneridae</taxon>
        <taxon>Pentapetalae</taxon>
        <taxon>rosids</taxon>
        <taxon>malvids</taxon>
        <taxon>Myrtales</taxon>
        <taxon>Lythraceae</taxon>
        <taxon>Punica</taxon>
    </lineage>
</organism>
<reference evidence="3" key="1">
    <citation type="journal article" date="2017" name="Plant J.">
        <title>The pomegranate (Punica granatum L.) genome and the genomics of punicalagin biosynthesis.</title>
        <authorList>
            <person name="Qin G."/>
            <person name="Xu C."/>
            <person name="Ming R."/>
            <person name="Tang H."/>
            <person name="Guyot R."/>
            <person name="Kramer E.M."/>
            <person name="Hu Y."/>
            <person name="Yi X."/>
            <person name="Qi Y."/>
            <person name="Xu X."/>
            <person name="Gao Z."/>
            <person name="Pan H."/>
            <person name="Jian J."/>
            <person name="Tian Y."/>
            <person name="Yue Z."/>
            <person name="Xu Y."/>
        </authorList>
    </citation>
    <scope>NUCLEOTIDE SEQUENCE [LARGE SCALE GENOMIC DNA]</scope>
    <source>
        <strain evidence="3">cv. Dabenzi</strain>
    </source>
</reference>